<keyword evidence="2" id="KW-0812">Transmembrane</keyword>
<keyword evidence="2" id="KW-0472">Membrane</keyword>
<evidence type="ECO:0000313" key="7">
    <source>
        <dbReference type="Proteomes" id="UP000054698"/>
    </source>
</evidence>
<dbReference type="STRING" id="453.Lfee_2372"/>
<feature type="transmembrane region" description="Helical" evidence="2">
    <location>
        <begin position="7"/>
        <end position="27"/>
    </location>
</feature>
<dbReference type="InterPro" id="IPR058633">
    <property type="entry name" value="EmrA/FarA_HH"/>
</dbReference>
<dbReference type="Proteomes" id="UP000054698">
    <property type="component" value="Unassembled WGS sequence"/>
</dbReference>
<dbReference type="InterPro" id="IPR050739">
    <property type="entry name" value="MFP"/>
</dbReference>
<accession>A0A0W0TKA3</accession>
<dbReference type="RefSeq" id="WP_058447089.1">
    <property type="nucleotide sequence ID" value="NZ_CAAAHT010000019.1"/>
</dbReference>
<dbReference type="Gene3D" id="2.40.30.170">
    <property type="match status" value="1"/>
</dbReference>
<dbReference type="PANTHER" id="PTHR30386">
    <property type="entry name" value="MEMBRANE FUSION SUBUNIT OF EMRAB-TOLC MULTIDRUG EFFLUX PUMP"/>
    <property type="match status" value="1"/>
</dbReference>
<dbReference type="EMBL" id="UASS01000007">
    <property type="protein sequence ID" value="SPX60228.1"/>
    <property type="molecule type" value="Genomic_DNA"/>
</dbReference>
<dbReference type="Pfam" id="PF25885">
    <property type="entry name" value="HH_EMRA"/>
    <property type="match status" value="1"/>
</dbReference>
<evidence type="ECO:0000256" key="1">
    <source>
        <dbReference type="ARBA" id="ARBA00004196"/>
    </source>
</evidence>
<dbReference type="GO" id="GO:0055085">
    <property type="term" value="P:transmembrane transport"/>
    <property type="evidence" value="ECO:0007669"/>
    <property type="project" value="InterPro"/>
</dbReference>
<proteinExistence type="predicted"/>
<reference evidence="6 8" key="2">
    <citation type="submission" date="2018-06" db="EMBL/GenBank/DDBJ databases">
        <authorList>
            <consortium name="Pathogen Informatics"/>
            <person name="Doyle S."/>
        </authorList>
    </citation>
    <scope>NUCLEOTIDE SEQUENCE [LARGE SCALE GENOMIC DNA]</scope>
    <source>
        <strain evidence="6 8">NCTC12022</strain>
    </source>
</reference>
<evidence type="ECO:0000259" key="3">
    <source>
        <dbReference type="Pfam" id="PF25885"/>
    </source>
</evidence>
<evidence type="ECO:0000313" key="5">
    <source>
        <dbReference type="EMBL" id="KTC96010.1"/>
    </source>
</evidence>
<feature type="domain" description="p-hydroxybenzoic acid efflux pump subunit AaeA-like beta-barrel" evidence="4">
    <location>
        <begin position="236"/>
        <end position="324"/>
    </location>
</feature>
<dbReference type="PANTHER" id="PTHR30386:SF19">
    <property type="entry name" value="MULTIDRUG EXPORT PROTEIN EMRA-RELATED"/>
    <property type="match status" value="1"/>
</dbReference>
<dbReference type="Pfam" id="PF25963">
    <property type="entry name" value="Beta-barrel_AAEA"/>
    <property type="match status" value="1"/>
</dbReference>
<evidence type="ECO:0000256" key="2">
    <source>
        <dbReference type="SAM" id="Phobius"/>
    </source>
</evidence>
<reference evidence="5 7" key="1">
    <citation type="submission" date="2015-11" db="EMBL/GenBank/DDBJ databases">
        <title>Genomic analysis of 38 Legionella species identifies large and diverse effector repertoires.</title>
        <authorList>
            <person name="Burstein D."/>
            <person name="Amaro F."/>
            <person name="Zusman T."/>
            <person name="Lifshitz Z."/>
            <person name="Cohen O."/>
            <person name="Gilbert J.A."/>
            <person name="Pupko T."/>
            <person name="Shuman H.A."/>
            <person name="Segal G."/>
        </authorList>
    </citation>
    <scope>NUCLEOTIDE SEQUENCE [LARGE SCALE GENOMIC DNA]</scope>
    <source>
        <strain evidence="5 7">WO-44C</strain>
    </source>
</reference>
<name>A0A0W0TKA3_9GAMM</name>
<comment type="subcellular location">
    <subcellularLocation>
        <location evidence="1">Cell envelope</location>
    </subcellularLocation>
</comment>
<evidence type="ECO:0000313" key="8">
    <source>
        <dbReference type="Proteomes" id="UP000251942"/>
    </source>
</evidence>
<sequence length="397" mass="44428">MKKTTPAYKLTIALLCIFLLLFLYWLIVWRTEVYTDDAYVEGNQVFLQPLREGFVTAINTDDSFLVSKGQLLVQLNETDSLIALEKAKKNLARIVRDICQAFHDVFTLAAEIEIRQAQLLKARQDFKHRYAVIHAKGVSLEDYQHAVDDLKASFAALKSIKSQYQRALAFVQGTTITAHPLVLEAAQQVRDTWVQLYRCKIYAPVDGLVAQRRIQVGMRALKRTLLLSIIPLDQIWVNANFKETQVKKMRIGQKARVISDLYGSSVVFHGEIVGLPGAAGNAFSLLPPENLSGNWIKIVQRLPVRIKLDANELKKHPLRIGLSLEVTVDISDQSGSLVPTSSEGAPHYATDIFKQEELGVQDLIAHIIANNLDPKLKDYAQTPLALKEVVLGEGPPK</sequence>
<evidence type="ECO:0000259" key="4">
    <source>
        <dbReference type="Pfam" id="PF25963"/>
    </source>
</evidence>
<dbReference type="SUPFAM" id="SSF111369">
    <property type="entry name" value="HlyD-like secretion proteins"/>
    <property type="match status" value="1"/>
</dbReference>
<organism evidence="5 7">
    <name type="scientific">Legionella feeleii</name>
    <dbReference type="NCBI Taxonomy" id="453"/>
    <lineage>
        <taxon>Bacteria</taxon>
        <taxon>Pseudomonadati</taxon>
        <taxon>Pseudomonadota</taxon>
        <taxon>Gammaproteobacteria</taxon>
        <taxon>Legionellales</taxon>
        <taxon>Legionellaceae</taxon>
        <taxon>Legionella</taxon>
    </lineage>
</organism>
<dbReference type="AlphaFoldDB" id="A0A0W0TKA3"/>
<dbReference type="Proteomes" id="UP000251942">
    <property type="component" value="Unassembled WGS sequence"/>
</dbReference>
<gene>
    <name evidence="5" type="primary">emrA_2</name>
    <name evidence="6" type="synonym">emrA_1</name>
    <name evidence="5" type="ORF">Lfee_2372</name>
    <name evidence="6" type="ORF">NCTC12022_00944</name>
</gene>
<dbReference type="GO" id="GO:0030313">
    <property type="term" value="C:cell envelope"/>
    <property type="evidence" value="ECO:0007669"/>
    <property type="project" value="UniProtKB-SubCell"/>
</dbReference>
<dbReference type="OrthoDB" id="9811754at2"/>
<keyword evidence="7" id="KW-1185">Reference proteome</keyword>
<dbReference type="PATRIC" id="fig|453.4.peg.2598"/>
<evidence type="ECO:0000313" key="6">
    <source>
        <dbReference type="EMBL" id="SPX60228.1"/>
    </source>
</evidence>
<protein>
    <submittedName>
        <fullName evidence="5">Multidrug efflux system</fullName>
    </submittedName>
</protein>
<keyword evidence="2" id="KW-1133">Transmembrane helix</keyword>
<dbReference type="EMBL" id="LNYB01000082">
    <property type="protein sequence ID" value="KTC96010.1"/>
    <property type="molecule type" value="Genomic_DNA"/>
</dbReference>
<feature type="domain" description="Multidrug export protein EmrA/FarA alpha-helical hairpin" evidence="3">
    <location>
        <begin position="78"/>
        <end position="198"/>
    </location>
</feature>
<dbReference type="InterPro" id="IPR058634">
    <property type="entry name" value="AaeA-lik-b-barrel"/>
</dbReference>